<evidence type="ECO:0000256" key="2">
    <source>
        <dbReference type="ARBA" id="ARBA00022833"/>
    </source>
</evidence>
<dbReference type="InterPro" id="IPR021858">
    <property type="entry name" value="Fun_TF"/>
</dbReference>
<dbReference type="Pfam" id="PF11951">
    <property type="entry name" value="Fungal_trans_2"/>
    <property type="match status" value="1"/>
</dbReference>
<protein>
    <recommendedName>
        <fullName evidence="7">Zn(2)-C6 fungal-type domain-containing protein</fullName>
    </recommendedName>
</protein>
<evidence type="ECO:0000256" key="1">
    <source>
        <dbReference type="ARBA" id="ARBA00022723"/>
    </source>
</evidence>
<dbReference type="InterPro" id="IPR001138">
    <property type="entry name" value="Zn2Cys6_DnaBD"/>
</dbReference>
<evidence type="ECO:0000259" key="7">
    <source>
        <dbReference type="PROSITE" id="PS50048"/>
    </source>
</evidence>
<dbReference type="GO" id="GO:0003677">
    <property type="term" value="F:DNA binding"/>
    <property type="evidence" value="ECO:0007669"/>
    <property type="project" value="UniProtKB-KW"/>
</dbReference>
<proteinExistence type="predicted"/>
<dbReference type="PROSITE" id="PS00463">
    <property type="entry name" value="ZN2_CY6_FUNGAL_1"/>
    <property type="match status" value="1"/>
</dbReference>
<evidence type="ECO:0000313" key="8">
    <source>
        <dbReference type="EMBL" id="CAI6331471.1"/>
    </source>
</evidence>
<dbReference type="PANTHER" id="PTHR36206">
    <property type="entry name" value="ASPERCRYPTIN BIOSYNTHESIS CLUSTER-SPECIFIC TRANSCRIPTION REGULATOR ATNN-RELATED"/>
    <property type="match status" value="1"/>
</dbReference>
<reference evidence="8" key="1">
    <citation type="submission" date="2023-01" db="EMBL/GenBank/DDBJ databases">
        <authorList>
            <person name="Van Ghelder C."/>
            <person name="Rancurel C."/>
        </authorList>
    </citation>
    <scope>NUCLEOTIDE SEQUENCE</scope>
    <source>
        <strain evidence="8">CNCM I-4278</strain>
    </source>
</reference>
<evidence type="ECO:0000256" key="3">
    <source>
        <dbReference type="ARBA" id="ARBA00023015"/>
    </source>
</evidence>
<dbReference type="InterPro" id="IPR052360">
    <property type="entry name" value="Transcr_Regulatory_Proteins"/>
</dbReference>
<accession>A0A9W4UAL8</accession>
<dbReference type="SMART" id="SM00066">
    <property type="entry name" value="GAL4"/>
    <property type="match status" value="1"/>
</dbReference>
<keyword evidence="4" id="KW-0238">DNA-binding</keyword>
<dbReference type="OrthoDB" id="2593732at2759"/>
<evidence type="ECO:0000256" key="6">
    <source>
        <dbReference type="ARBA" id="ARBA00023242"/>
    </source>
</evidence>
<keyword evidence="6" id="KW-0539">Nucleus</keyword>
<sequence>MPQAVLSTKRKPSTKRTRNSTLKVKSGCITCKVRHVKCDEQKPSCHRCTSTGRKCDGYATATPISLIKPVQYAQFAEGVEYLEFYHHSTAQTLSNQFDNGFWSRTTLQLALCEPSIRHGLIALSYLSKSLPTSVRDVHAKAAPSNMFYYYYSKAVGSLARRMAEPSCTLEISLTACLIFVCIDLLQDKRSSAVEHFQSGIKLIAERCGAKNELLPYSKTSRKLAKGLPASSNKGNAILEETIIPIFRRNIIVALLKGIPINTIVPVQDILSPSIPMPAPGTICTIADLSLLGDHIRNASVFFAQNAAVKTMSKQPYTPQDTSSQQQLLAHHNAWFAALLDLENSRQLSAAELTMSSAQKVANWISYIIIACALDFRQMNYDNYIPTFQQINHHASILLSNPPSSPAGKSSQTQNSHFTFELSLIPSLSFAAARCRCPTTRRISLALLQRTPARESFYDAEVQRAIVARIIEIEEQCLDPETGRPAAHSRLLGMGSRGGFDKEESFDKEGRALVTFSYVGWWEQWMKGGVLDDAGSWEEKVGWVEGIERVR</sequence>
<dbReference type="InterPro" id="IPR036864">
    <property type="entry name" value="Zn2-C6_fun-type_DNA-bd_sf"/>
</dbReference>
<dbReference type="Gene3D" id="4.10.240.10">
    <property type="entry name" value="Zn(2)-C6 fungal-type DNA-binding domain"/>
    <property type="match status" value="1"/>
</dbReference>
<dbReference type="GO" id="GO:0008270">
    <property type="term" value="F:zinc ion binding"/>
    <property type="evidence" value="ECO:0007669"/>
    <property type="project" value="InterPro"/>
</dbReference>
<keyword evidence="3" id="KW-0805">Transcription regulation</keyword>
<name>A0A9W4UAL8_9PLEO</name>
<dbReference type="GO" id="GO:0000981">
    <property type="term" value="F:DNA-binding transcription factor activity, RNA polymerase II-specific"/>
    <property type="evidence" value="ECO:0007669"/>
    <property type="project" value="InterPro"/>
</dbReference>
<evidence type="ECO:0000256" key="4">
    <source>
        <dbReference type="ARBA" id="ARBA00023125"/>
    </source>
</evidence>
<dbReference type="SUPFAM" id="SSF57701">
    <property type="entry name" value="Zn2/Cys6 DNA-binding domain"/>
    <property type="match status" value="1"/>
</dbReference>
<organism evidence="8 9">
    <name type="scientific">Periconia digitata</name>
    <dbReference type="NCBI Taxonomy" id="1303443"/>
    <lineage>
        <taxon>Eukaryota</taxon>
        <taxon>Fungi</taxon>
        <taxon>Dikarya</taxon>
        <taxon>Ascomycota</taxon>
        <taxon>Pezizomycotina</taxon>
        <taxon>Dothideomycetes</taxon>
        <taxon>Pleosporomycetidae</taxon>
        <taxon>Pleosporales</taxon>
        <taxon>Massarineae</taxon>
        <taxon>Periconiaceae</taxon>
        <taxon>Periconia</taxon>
    </lineage>
</organism>
<evidence type="ECO:0000256" key="5">
    <source>
        <dbReference type="ARBA" id="ARBA00023163"/>
    </source>
</evidence>
<comment type="caution">
    <text evidence="8">The sequence shown here is derived from an EMBL/GenBank/DDBJ whole genome shotgun (WGS) entry which is preliminary data.</text>
</comment>
<dbReference type="PANTHER" id="PTHR36206:SF4">
    <property type="entry name" value="HYPOTHETICAL CONSERVED PROTEIN (EUROFUNG)-RELATED"/>
    <property type="match status" value="1"/>
</dbReference>
<keyword evidence="9" id="KW-1185">Reference proteome</keyword>
<dbReference type="EMBL" id="CAOQHR010000003">
    <property type="protein sequence ID" value="CAI6331471.1"/>
    <property type="molecule type" value="Genomic_DNA"/>
</dbReference>
<dbReference type="CDD" id="cd00067">
    <property type="entry name" value="GAL4"/>
    <property type="match status" value="1"/>
</dbReference>
<gene>
    <name evidence="8" type="ORF">PDIGIT_LOCUS4496</name>
</gene>
<keyword evidence="2" id="KW-0862">Zinc</keyword>
<dbReference type="Pfam" id="PF00172">
    <property type="entry name" value="Zn_clus"/>
    <property type="match status" value="1"/>
</dbReference>
<dbReference type="AlphaFoldDB" id="A0A9W4UAL8"/>
<keyword evidence="5" id="KW-0804">Transcription</keyword>
<evidence type="ECO:0000313" key="9">
    <source>
        <dbReference type="Proteomes" id="UP001152607"/>
    </source>
</evidence>
<dbReference type="PROSITE" id="PS50048">
    <property type="entry name" value="ZN2_CY6_FUNGAL_2"/>
    <property type="match status" value="1"/>
</dbReference>
<feature type="domain" description="Zn(2)-C6 fungal-type" evidence="7">
    <location>
        <begin position="27"/>
        <end position="55"/>
    </location>
</feature>
<keyword evidence="1" id="KW-0479">Metal-binding</keyword>
<dbReference type="Proteomes" id="UP001152607">
    <property type="component" value="Unassembled WGS sequence"/>
</dbReference>